<reference evidence="3" key="1">
    <citation type="journal article" date="2017" name="Genome Biol.">
        <title>Comparative genomics reveals high biological diversity and specific adaptations in the industrially and medically important fungal genus Aspergillus.</title>
        <authorList>
            <person name="de Vries R.P."/>
            <person name="Riley R."/>
            <person name="Wiebenga A."/>
            <person name="Aguilar-Osorio G."/>
            <person name="Amillis S."/>
            <person name="Uchima C.A."/>
            <person name="Anderluh G."/>
            <person name="Asadollahi M."/>
            <person name="Askin M."/>
            <person name="Barry K."/>
            <person name="Battaglia E."/>
            <person name="Bayram O."/>
            <person name="Benocci T."/>
            <person name="Braus-Stromeyer S.A."/>
            <person name="Caldana C."/>
            <person name="Canovas D."/>
            <person name="Cerqueira G.C."/>
            <person name="Chen F."/>
            <person name="Chen W."/>
            <person name="Choi C."/>
            <person name="Clum A."/>
            <person name="Dos Santos R.A."/>
            <person name="Damasio A.R."/>
            <person name="Diallinas G."/>
            <person name="Emri T."/>
            <person name="Fekete E."/>
            <person name="Flipphi M."/>
            <person name="Freyberg S."/>
            <person name="Gallo A."/>
            <person name="Gournas C."/>
            <person name="Habgood R."/>
            <person name="Hainaut M."/>
            <person name="Harispe M.L."/>
            <person name="Henrissat B."/>
            <person name="Hilden K.S."/>
            <person name="Hope R."/>
            <person name="Hossain A."/>
            <person name="Karabika E."/>
            <person name="Karaffa L."/>
            <person name="Karanyi Z."/>
            <person name="Krasevec N."/>
            <person name="Kuo A."/>
            <person name="Kusch H."/>
            <person name="LaButti K."/>
            <person name="Lagendijk E.L."/>
            <person name="Lapidus A."/>
            <person name="Levasseur A."/>
            <person name="Lindquist E."/>
            <person name="Lipzen A."/>
            <person name="Logrieco A.F."/>
            <person name="MacCabe A."/>
            <person name="Maekelae M.R."/>
            <person name="Malavazi I."/>
            <person name="Melin P."/>
            <person name="Meyer V."/>
            <person name="Mielnichuk N."/>
            <person name="Miskei M."/>
            <person name="Molnar A.P."/>
            <person name="Mule G."/>
            <person name="Ngan C.Y."/>
            <person name="Orejas M."/>
            <person name="Orosz E."/>
            <person name="Ouedraogo J.P."/>
            <person name="Overkamp K.M."/>
            <person name="Park H.-S."/>
            <person name="Perrone G."/>
            <person name="Piumi F."/>
            <person name="Punt P.J."/>
            <person name="Ram A.F."/>
            <person name="Ramon A."/>
            <person name="Rauscher S."/>
            <person name="Record E."/>
            <person name="Riano-Pachon D.M."/>
            <person name="Robert V."/>
            <person name="Roehrig J."/>
            <person name="Ruller R."/>
            <person name="Salamov A."/>
            <person name="Salih N.S."/>
            <person name="Samson R.A."/>
            <person name="Sandor E."/>
            <person name="Sanguinetti M."/>
            <person name="Schuetze T."/>
            <person name="Sepcic K."/>
            <person name="Shelest E."/>
            <person name="Sherlock G."/>
            <person name="Sophianopoulou V."/>
            <person name="Squina F.M."/>
            <person name="Sun H."/>
            <person name="Susca A."/>
            <person name="Todd R.B."/>
            <person name="Tsang A."/>
            <person name="Unkles S.E."/>
            <person name="van de Wiele N."/>
            <person name="van Rossen-Uffink D."/>
            <person name="Oliveira J.V."/>
            <person name="Vesth T.C."/>
            <person name="Visser J."/>
            <person name="Yu J.-H."/>
            <person name="Zhou M."/>
            <person name="Andersen M.R."/>
            <person name="Archer D.B."/>
            <person name="Baker S.E."/>
            <person name="Benoit I."/>
            <person name="Brakhage A.A."/>
            <person name="Braus G.H."/>
            <person name="Fischer R."/>
            <person name="Frisvad J.C."/>
            <person name="Goldman G.H."/>
            <person name="Houbraken J."/>
            <person name="Oakley B."/>
            <person name="Pocsi I."/>
            <person name="Scazzocchio C."/>
            <person name="Seiboth B."/>
            <person name="vanKuyk P.A."/>
            <person name="Wortman J."/>
            <person name="Dyer P.S."/>
            <person name="Grigoriev I.V."/>
        </authorList>
    </citation>
    <scope>NUCLEOTIDE SEQUENCE [LARGE SCALE GENOMIC DNA]</scope>
    <source>
        <strain evidence="3">CBS 134.48</strain>
    </source>
</reference>
<evidence type="ECO:0000313" key="3">
    <source>
        <dbReference type="Proteomes" id="UP000184304"/>
    </source>
</evidence>
<proteinExistence type="predicted"/>
<name>A0A1L9MSD9_ASPTC</name>
<feature type="transmembrane region" description="Helical" evidence="1">
    <location>
        <begin position="33"/>
        <end position="54"/>
    </location>
</feature>
<keyword evidence="1" id="KW-0812">Transmembrane</keyword>
<sequence>MFMVNLLKYFISRRVGVFDRCGLLGKLRSRFRGYYLCIISIMDTVWILLCMYIVSLPPEEYEIDYRVWLLETRTTHLSFRSSTTHGSSSMYPALSCICEMSVDY</sequence>
<dbReference type="AlphaFoldDB" id="A0A1L9MSD9"/>
<dbReference type="Proteomes" id="UP000184304">
    <property type="component" value="Unassembled WGS sequence"/>
</dbReference>
<keyword evidence="1" id="KW-0472">Membrane</keyword>
<dbReference type="EMBL" id="KV878208">
    <property type="protein sequence ID" value="OJI79961.1"/>
    <property type="molecule type" value="Genomic_DNA"/>
</dbReference>
<protein>
    <submittedName>
        <fullName evidence="2">Uncharacterized protein</fullName>
    </submittedName>
</protein>
<accession>A0A1L9MSD9</accession>
<evidence type="ECO:0000256" key="1">
    <source>
        <dbReference type="SAM" id="Phobius"/>
    </source>
</evidence>
<evidence type="ECO:0000313" key="2">
    <source>
        <dbReference type="EMBL" id="OJI79961.1"/>
    </source>
</evidence>
<organism evidence="2 3">
    <name type="scientific">Aspergillus tubingensis (strain CBS 134.48)</name>
    <dbReference type="NCBI Taxonomy" id="767770"/>
    <lineage>
        <taxon>Eukaryota</taxon>
        <taxon>Fungi</taxon>
        <taxon>Dikarya</taxon>
        <taxon>Ascomycota</taxon>
        <taxon>Pezizomycotina</taxon>
        <taxon>Eurotiomycetes</taxon>
        <taxon>Eurotiomycetidae</taxon>
        <taxon>Eurotiales</taxon>
        <taxon>Aspergillaceae</taxon>
        <taxon>Aspergillus</taxon>
        <taxon>Aspergillus subgen. Circumdati</taxon>
    </lineage>
</organism>
<keyword evidence="3" id="KW-1185">Reference proteome</keyword>
<dbReference type="VEuPathDB" id="FungiDB:ASPTUDRAFT_48698"/>
<keyword evidence="1" id="KW-1133">Transmembrane helix</keyword>
<gene>
    <name evidence="2" type="ORF">ASPTUDRAFT_48698</name>
</gene>